<dbReference type="PROSITE" id="PS50932">
    <property type="entry name" value="HTH_LACI_2"/>
    <property type="match status" value="1"/>
</dbReference>
<dbReference type="Gene3D" id="3.40.50.2300">
    <property type="match status" value="2"/>
</dbReference>
<keyword evidence="6" id="KW-1185">Reference proteome</keyword>
<sequence length="335" mass="36968">MVDIARLAGVSTSTVSRALNQSSLVNEETRIRIAELARSLNYSINIGAKNLRLGQNRTVAVVVPYDAQTQQHLSDPFFLSMLGSLADALTEQGLDMLLSRIDAERLDTAAHFYDAGRAIGIILIGQWRHHDQLNELASRRVPVVVWGAQLPQQLYCTVGSDNVHGGFLATEHLLALGRRKIVFFGDTNLPEVAQRFEGYRNALAQNNMEFDPLLCVPVSFIAESAKEAVHDLCRRNVAFDAIFACSDLLAMMAINTLREHNLHVPQDVAVVGYDDIELARYFHPPLTTIGQPIQSAGHALVNSLLSQINGDRVKPQFLPTQLIVRATSKRTALPD</sequence>
<dbReference type="RefSeq" id="WP_168052680.1">
    <property type="nucleotide sequence ID" value="NZ_JAAOZT010000002.1"/>
</dbReference>
<feature type="domain" description="HTH lacI-type" evidence="4">
    <location>
        <begin position="1"/>
        <end position="53"/>
    </location>
</feature>
<dbReference type="AlphaFoldDB" id="A0A840RNB7"/>
<dbReference type="Pfam" id="PF00356">
    <property type="entry name" value="LacI"/>
    <property type="match status" value="1"/>
</dbReference>
<evidence type="ECO:0000256" key="2">
    <source>
        <dbReference type="ARBA" id="ARBA00023125"/>
    </source>
</evidence>
<evidence type="ECO:0000313" key="5">
    <source>
        <dbReference type="EMBL" id="MBB5198592.1"/>
    </source>
</evidence>
<dbReference type="Gene3D" id="1.10.260.40">
    <property type="entry name" value="lambda repressor-like DNA-binding domains"/>
    <property type="match status" value="1"/>
</dbReference>
<dbReference type="InterPro" id="IPR046335">
    <property type="entry name" value="LacI/GalR-like_sensor"/>
</dbReference>
<evidence type="ECO:0000313" key="6">
    <source>
        <dbReference type="Proteomes" id="UP000571084"/>
    </source>
</evidence>
<dbReference type="InterPro" id="IPR000843">
    <property type="entry name" value="HTH_LacI"/>
</dbReference>
<dbReference type="SUPFAM" id="SSF47413">
    <property type="entry name" value="lambda repressor-like DNA-binding domains"/>
    <property type="match status" value="1"/>
</dbReference>
<dbReference type="InterPro" id="IPR028082">
    <property type="entry name" value="Peripla_BP_I"/>
</dbReference>
<dbReference type="SMART" id="SM00354">
    <property type="entry name" value="HTH_LACI"/>
    <property type="match status" value="1"/>
</dbReference>
<protein>
    <submittedName>
        <fullName evidence="5">DNA-binding LacI/PurR family transcriptional regulator</fullName>
    </submittedName>
</protein>
<name>A0A840RNB7_9BURK</name>
<dbReference type="PANTHER" id="PTHR30146">
    <property type="entry name" value="LACI-RELATED TRANSCRIPTIONAL REPRESSOR"/>
    <property type="match status" value="1"/>
</dbReference>
<gene>
    <name evidence="5" type="ORF">HNR39_000402</name>
</gene>
<dbReference type="PANTHER" id="PTHR30146:SF120">
    <property type="entry name" value="ALANINE RACEMASE"/>
    <property type="match status" value="1"/>
</dbReference>
<dbReference type="GO" id="GO:0003700">
    <property type="term" value="F:DNA-binding transcription factor activity"/>
    <property type="evidence" value="ECO:0007669"/>
    <property type="project" value="TreeGrafter"/>
</dbReference>
<proteinExistence type="predicted"/>
<dbReference type="Proteomes" id="UP000571084">
    <property type="component" value="Unassembled WGS sequence"/>
</dbReference>
<evidence type="ECO:0000256" key="3">
    <source>
        <dbReference type="ARBA" id="ARBA00023163"/>
    </source>
</evidence>
<accession>A0A840RNB7</accession>
<comment type="caution">
    <text evidence="5">The sequence shown here is derived from an EMBL/GenBank/DDBJ whole genome shotgun (WGS) entry which is preliminary data.</text>
</comment>
<dbReference type="CDD" id="cd06295">
    <property type="entry name" value="PBP1_CelR"/>
    <property type="match status" value="1"/>
</dbReference>
<reference evidence="5 6" key="1">
    <citation type="submission" date="2020-08" db="EMBL/GenBank/DDBJ databases">
        <title>Genomic Encyclopedia of Type Strains, Phase IV (KMG-IV): sequencing the most valuable type-strain genomes for metagenomic binning, comparative biology and taxonomic classification.</title>
        <authorList>
            <person name="Goeker M."/>
        </authorList>
    </citation>
    <scope>NUCLEOTIDE SEQUENCE [LARGE SCALE GENOMIC DNA]</scope>
    <source>
        <strain evidence="5 6">DSM 23240</strain>
    </source>
</reference>
<organism evidence="5 6">
    <name type="scientific">Glaciimonas immobilis</name>
    <dbReference type="NCBI Taxonomy" id="728004"/>
    <lineage>
        <taxon>Bacteria</taxon>
        <taxon>Pseudomonadati</taxon>
        <taxon>Pseudomonadota</taxon>
        <taxon>Betaproteobacteria</taxon>
        <taxon>Burkholderiales</taxon>
        <taxon>Oxalobacteraceae</taxon>
        <taxon>Glaciimonas</taxon>
    </lineage>
</organism>
<keyword evidence="2 5" id="KW-0238">DNA-binding</keyword>
<dbReference type="EMBL" id="JACHHQ010000001">
    <property type="protein sequence ID" value="MBB5198592.1"/>
    <property type="molecule type" value="Genomic_DNA"/>
</dbReference>
<keyword evidence="3" id="KW-0804">Transcription</keyword>
<dbReference type="SUPFAM" id="SSF53822">
    <property type="entry name" value="Periplasmic binding protein-like I"/>
    <property type="match status" value="1"/>
</dbReference>
<dbReference type="CDD" id="cd01392">
    <property type="entry name" value="HTH_LacI"/>
    <property type="match status" value="1"/>
</dbReference>
<evidence type="ECO:0000259" key="4">
    <source>
        <dbReference type="PROSITE" id="PS50932"/>
    </source>
</evidence>
<dbReference type="Pfam" id="PF13377">
    <property type="entry name" value="Peripla_BP_3"/>
    <property type="match status" value="1"/>
</dbReference>
<dbReference type="InterPro" id="IPR010982">
    <property type="entry name" value="Lambda_DNA-bd_dom_sf"/>
</dbReference>
<dbReference type="GO" id="GO:0000976">
    <property type="term" value="F:transcription cis-regulatory region binding"/>
    <property type="evidence" value="ECO:0007669"/>
    <property type="project" value="TreeGrafter"/>
</dbReference>
<dbReference type="PROSITE" id="PS00356">
    <property type="entry name" value="HTH_LACI_1"/>
    <property type="match status" value="1"/>
</dbReference>
<evidence type="ECO:0000256" key="1">
    <source>
        <dbReference type="ARBA" id="ARBA00023015"/>
    </source>
</evidence>
<keyword evidence="1" id="KW-0805">Transcription regulation</keyword>